<accession>A0A0P6XCB0</accession>
<keyword evidence="2" id="KW-1185">Reference proteome</keyword>
<dbReference type="EMBL" id="LGKP01000042">
    <property type="protein sequence ID" value="KPL79977.1"/>
    <property type="molecule type" value="Genomic_DNA"/>
</dbReference>
<gene>
    <name evidence="1" type="ORF">SE18_25650</name>
</gene>
<name>A0A0P6XCB0_9CHLR</name>
<dbReference type="RefSeq" id="WP_054537324.1">
    <property type="nucleotide sequence ID" value="NZ_LGKP01000042.1"/>
</dbReference>
<proteinExistence type="predicted"/>
<protein>
    <submittedName>
        <fullName evidence="1">Uncharacterized protein</fullName>
    </submittedName>
</protein>
<evidence type="ECO:0000313" key="1">
    <source>
        <dbReference type="EMBL" id="KPL79977.1"/>
    </source>
</evidence>
<sequence>MSAHHKEFIHESAQASRRPMFSIISPVLSELPSDEDIDTCTLIVPRYFVTTLKEIAELLEADRACGKPSGFVRQARRGLKRLLKDVPA</sequence>
<evidence type="ECO:0000313" key="2">
    <source>
        <dbReference type="Proteomes" id="UP000050277"/>
    </source>
</evidence>
<dbReference type="AlphaFoldDB" id="A0A0P6XCB0"/>
<reference evidence="1 2" key="1">
    <citation type="submission" date="2015-07" db="EMBL/GenBank/DDBJ databases">
        <title>Whole genome sequence of Herpetosiphon geysericola DSM 7119.</title>
        <authorList>
            <person name="Hemp J."/>
            <person name="Ward L.M."/>
            <person name="Pace L.A."/>
            <person name="Fischer W.W."/>
        </authorList>
    </citation>
    <scope>NUCLEOTIDE SEQUENCE [LARGE SCALE GENOMIC DNA]</scope>
    <source>
        <strain evidence="1 2">DSM 7119</strain>
    </source>
</reference>
<dbReference type="Proteomes" id="UP000050277">
    <property type="component" value="Unassembled WGS sequence"/>
</dbReference>
<comment type="caution">
    <text evidence="1">The sequence shown here is derived from an EMBL/GenBank/DDBJ whole genome shotgun (WGS) entry which is preliminary data.</text>
</comment>
<organism evidence="1 2">
    <name type="scientific">Herpetosiphon geysericola</name>
    <dbReference type="NCBI Taxonomy" id="70996"/>
    <lineage>
        <taxon>Bacteria</taxon>
        <taxon>Bacillati</taxon>
        <taxon>Chloroflexota</taxon>
        <taxon>Chloroflexia</taxon>
        <taxon>Herpetosiphonales</taxon>
        <taxon>Herpetosiphonaceae</taxon>
        <taxon>Herpetosiphon</taxon>
    </lineage>
</organism>